<dbReference type="eggNOG" id="ENOG502T1FH">
    <property type="taxonomic scope" value="Eukaryota"/>
</dbReference>
<organism evidence="11 12">
    <name type="scientific">Ornithorhynchus anatinus</name>
    <name type="common">Duckbill platypus</name>
    <dbReference type="NCBI Taxonomy" id="9258"/>
    <lineage>
        <taxon>Eukaryota</taxon>
        <taxon>Metazoa</taxon>
        <taxon>Chordata</taxon>
        <taxon>Craniata</taxon>
        <taxon>Vertebrata</taxon>
        <taxon>Euteleostomi</taxon>
        <taxon>Mammalia</taxon>
        <taxon>Monotremata</taxon>
        <taxon>Ornithorhynchidae</taxon>
        <taxon>Ornithorhynchus</taxon>
    </lineage>
</organism>
<dbReference type="SUPFAM" id="SSF54076">
    <property type="entry name" value="RNase A-like"/>
    <property type="match status" value="1"/>
</dbReference>
<dbReference type="PROSITE" id="PS00127">
    <property type="entry name" value="RNASE_PANCREATIC"/>
    <property type="match status" value="1"/>
</dbReference>
<evidence type="ECO:0000256" key="6">
    <source>
        <dbReference type="ARBA" id="ARBA00022801"/>
    </source>
</evidence>
<comment type="similarity">
    <text evidence="2 8">Belongs to the pancreatic ribonuclease family.</text>
</comment>
<dbReference type="HOGENOM" id="CLU_117006_2_0_1"/>
<dbReference type="GO" id="GO:0005576">
    <property type="term" value="C:extracellular region"/>
    <property type="evidence" value="ECO:0007669"/>
    <property type="project" value="UniProtKB-SubCell"/>
</dbReference>
<sequence>MGAGVESPLNPPTSPERTRSPQPSSLLYLDPSLNCSLQIHPHEKVDAVVNTGPLSTNLSICPSHTGVMVATTMTPGRMLPQVLPLALLLLATCTFGQFAVFLQRHVDQPKSQVPGGSRQYCNVLMQRRRLNTGNRCKPLNTFIHENQGALVALCRTPARRCRNPRMHNCHRSPQRLRVTDCRAIPGGQPPGCRYRSLARSRNIVVACVGGQPVHLDG</sequence>
<evidence type="ECO:0000256" key="2">
    <source>
        <dbReference type="ARBA" id="ARBA00005600"/>
    </source>
</evidence>
<keyword evidence="7" id="KW-1015">Disulfide bond</keyword>
<dbReference type="SMART" id="SM00092">
    <property type="entry name" value="RNAse_Pc"/>
    <property type="match status" value="1"/>
</dbReference>
<keyword evidence="6 8" id="KW-0378">Hydrolase</keyword>
<reference evidence="11" key="2">
    <citation type="submission" date="2025-09" db="UniProtKB">
        <authorList>
            <consortium name="Ensembl"/>
        </authorList>
    </citation>
    <scope>IDENTIFICATION</scope>
    <source>
        <strain evidence="11">Glennie</strain>
    </source>
</reference>
<reference evidence="11" key="1">
    <citation type="submission" date="2025-08" db="UniProtKB">
        <authorList>
            <consortium name="Ensembl"/>
        </authorList>
    </citation>
    <scope>IDENTIFICATION</scope>
    <source>
        <strain evidence="11">Glennie</strain>
    </source>
</reference>
<dbReference type="PRINTS" id="PR00794">
    <property type="entry name" value="RIBONUCLEASE"/>
</dbReference>
<keyword evidence="4 8" id="KW-0540">Nuclease</keyword>
<comment type="subcellular location">
    <subcellularLocation>
        <location evidence="1">Secreted</location>
    </subcellularLocation>
</comment>
<proteinExistence type="inferred from homology"/>
<dbReference type="InterPro" id="IPR023412">
    <property type="entry name" value="RNaseA_domain"/>
</dbReference>
<keyword evidence="3" id="KW-0964">Secreted</keyword>
<dbReference type="InterPro" id="IPR001427">
    <property type="entry name" value="RNaseA"/>
</dbReference>
<dbReference type="CDD" id="cd06265">
    <property type="entry name" value="RNase_A_canonical"/>
    <property type="match status" value="1"/>
</dbReference>
<dbReference type="Gene3D" id="3.10.130.10">
    <property type="entry name" value="Ribonuclease A-like domain"/>
    <property type="match status" value="1"/>
</dbReference>
<keyword evidence="12" id="KW-1185">Reference proteome</keyword>
<evidence type="ECO:0000256" key="7">
    <source>
        <dbReference type="ARBA" id="ARBA00023157"/>
    </source>
</evidence>
<dbReference type="Pfam" id="PF00074">
    <property type="entry name" value="RnaseA"/>
    <property type="match status" value="1"/>
</dbReference>
<dbReference type="PANTHER" id="PTHR11437">
    <property type="entry name" value="RIBONUCLEASE"/>
    <property type="match status" value="1"/>
</dbReference>
<dbReference type="InParanoid" id="F7F8E2"/>
<dbReference type="GO" id="GO:0050830">
    <property type="term" value="P:defense response to Gram-positive bacterium"/>
    <property type="evidence" value="ECO:0000318"/>
    <property type="project" value="GO_Central"/>
</dbReference>
<feature type="domain" description="Ribonuclease A-domain" evidence="10">
    <location>
        <begin position="94"/>
        <end position="217"/>
    </location>
</feature>
<dbReference type="AlphaFoldDB" id="F7F8E2"/>
<dbReference type="Ensembl" id="ENSOANT00000002527.2">
    <property type="protein sequence ID" value="ENSOANP00000002526.2"/>
    <property type="gene ID" value="ENSOANG00000001584.2"/>
</dbReference>
<evidence type="ECO:0000313" key="11">
    <source>
        <dbReference type="Ensembl" id="ENSOANP00000002526.2"/>
    </source>
</evidence>
<dbReference type="Bgee" id="ENSOANG00000001584">
    <property type="expression patterns" value="Expressed in endometrium and 2 other cell types or tissues"/>
</dbReference>
<dbReference type="FunCoup" id="F7F8E2">
    <property type="interactions" value="321"/>
</dbReference>
<evidence type="ECO:0000259" key="10">
    <source>
        <dbReference type="SMART" id="SM00092"/>
    </source>
</evidence>
<evidence type="ECO:0000256" key="4">
    <source>
        <dbReference type="ARBA" id="ARBA00022722"/>
    </source>
</evidence>
<keyword evidence="5 8" id="KW-0255">Endonuclease</keyword>
<dbReference type="InterPro" id="IPR023411">
    <property type="entry name" value="RNaseA_AS"/>
</dbReference>
<dbReference type="GO" id="GO:0004519">
    <property type="term" value="F:endonuclease activity"/>
    <property type="evidence" value="ECO:0007669"/>
    <property type="project" value="UniProtKB-KW"/>
</dbReference>
<evidence type="ECO:0000256" key="8">
    <source>
        <dbReference type="RuleBase" id="RU000651"/>
    </source>
</evidence>
<evidence type="ECO:0000256" key="3">
    <source>
        <dbReference type="ARBA" id="ARBA00022525"/>
    </source>
</evidence>
<evidence type="ECO:0000256" key="1">
    <source>
        <dbReference type="ARBA" id="ARBA00004613"/>
    </source>
</evidence>
<dbReference type="GO" id="GO:0003676">
    <property type="term" value="F:nucleic acid binding"/>
    <property type="evidence" value="ECO:0007669"/>
    <property type="project" value="InterPro"/>
</dbReference>
<evidence type="ECO:0000313" key="12">
    <source>
        <dbReference type="Proteomes" id="UP000002279"/>
    </source>
</evidence>
<name>F7F8E2_ORNAN</name>
<dbReference type="InterPro" id="IPR036816">
    <property type="entry name" value="RNaseA-like_dom_sf"/>
</dbReference>
<dbReference type="GO" id="GO:0016787">
    <property type="term" value="F:hydrolase activity"/>
    <property type="evidence" value="ECO:0007669"/>
    <property type="project" value="UniProtKB-KW"/>
</dbReference>
<evidence type="ECO:0000256" key="9">
    <source>
        <dbReference type="SAM" id="MobiDB-lite"/>
    </source>
</evidence>
<protein>
    <recommendedName>
        <fullName evidence="10">Ribonuclease A-domain domain-containing protein</fullName>
    </recommendedName>
</protein>
<dbReference type="PANTHER" id="PTHR11437:SF10">
    <property type="entry name" value="ANGIOGENIN-RELATED"/>
    <property type="match status" value="1"/>
</dbReference>
<dbReference type="GeneTree" id="ENSGT00940000157645"/>
<accession>F7F8E2</accession>
<dbReference type="Proteomes" id="UP000002279">
    <property type="component" value="Unplaced"/>
</dbReference>
<dbReference type="OMA" id="CVQPSLG"/>
<feature type="region of interest" description="Disordered" evidence="9">
    <location>
        <begin position="1"/>
        <end position="24"/>
    </location>
</feature>
<evidence type="ECO:0000256" key="5">
    <source>
        <dbReference type="ARBA" id="ARBA00022759"/>
    </source>
</evidence>
<dbReference type="STRING" id="9258.ENSOANP00000002526"/>